<evidence type="ECO:0000313" key="4">
    <source>
        <dbReference type="Proteomes" id="UP000000600"/>
    </source>
</evidence>
<dbReference type="KEGG" id="ptm:GSPATT00023048001"/>
<evidence type="ECO:0000256" key="1">
    <source>
        <dbReference type="SAM" id="Coils"/>
    </source>
</evidence>
<dbReference type="AlphaFoldDB" id="A0E3K8"/>
<feature type="coiled-coil region" evidence="1">
    <location>
        <begin position="658"/>
        <end position="734"/>
    </location>
</feature>
<dbReference type="Proteomes" id="UP000000600">
    <property type="component" value="Unassembled WGS sequence"/>
</dbReference>
<sequence>MNNKLTREKKIQSLSKLELTPSLNHLQKLSKTNAKMLAKQFKLLFTIKKLENQLENAQQRLQKQKQINLQSLEKIDEQEIKLEQLQEQIQVLKDGLQQQSQLQDNVNPLVETNQDYHKTKYNNLLEEHLHLLNVGDLINEQEKQLRKEFRQQLEEEKLKAKDLFNNLLNEHLKLQEECEKAIDSLNSANQNQDQLVDKSELETIKNKFNSLLSEHLALEELNDGLNKKQDDIKQDHEKQLDDEIQKQKEKYNKLLNQYLLLEMQRDGILQEQSPKLENQLDLDKDDDVVQKKQEITNEHQEKEEIDDQKNQEQMKSLLDQLNYLENQNTQLKQELENMKNLLDKTSQHESQQIEQTEPTPEPLKMEPSSEDYYKNKYNNLLEEHLHLLNVGDLINEQEKQLRKEFRQQLEEEKLKAKDLFNNLLNEHLKLQEECEKAIDSLNSANQNQDQLVDKSELELIKNKFNSLLSEHLALEELNDGLNKKQDDIKQDHEKQLDDEIQKQKEKYNKLLNQYLLLEMQRDGILQEQSPKLENQLDLDKDDDVVEKKQQQVHNLNTDEQQINLFGAQGEENSPQLEEIWNYKQQLSDLQSQILSLNEEKEQLQKINLQLTEQLNQIQSQSNLKSSQTLDKLVGIKDELPNSTNQQSQERFNKENDVIEKQGLELAQQRQELLTAQEQKRNQEILIAKIEKDKELLENECHQLKTQVDDLQSKLENYEQKLNEKTAHFVQTMEQLLKENQDDFEENKQLIILNQATQPVIQILKKLQHDQELKQSRKQSQELQSTQENQQEIIYLKHYIKTLEDNKQQYSDGISILNRRIIELFNKNSLLQKQIQQLNQQSQNN</sequence>
<dbReference type="InParanoid" id="A0E3K8"/>
<keyword evidence="4" id="KW-1185">Reference proteome</keyword>
<gene>
    <name evidence="3" type="ORF">GSPATT00023048001</name>
</gene>
<feature type="coiled-coil region" evidence="1">
    <location>
        <begin position="799"/>
        <end position="840"/>
    </location>
</feature>
<feature type="coiled-coil region" evidence="1">
    <location>
        <begin position="40"/>
        <end position="102"/>
    </location>
</feature>
<name>A0E3K8_PARTE</name>
<feature type="coiled-coil region" evidence="1">
    <location>
        <begin position="395"/>
        <end position="447"/>
    </location>
</feature>
<dbReference type="RefSeq" id="XP_001457272.1">
    <property type="nucleotide sequence ID" value="XM_001457235.1"/>
</dbReference>
<organism evidence="3 4">
    <name type="scientific">Paramecium tetraurelia</name>
    <dbReference type="NCBI Taxonomy" id="5888"/>
    <lineage>
        <taxon>Eukaryota</taxon>
        <taxon>Sar</taxon>
        <taxon>Alveolata</taxon>
        <taxon>Ciliophora</taxon>
        <taxon>Intramacronucleata</taxon>
        <taxon>Oligohymenophorea</taxon>
        <taxon>Peniculida</taxon>
        <taxon>Parameciidae</taxon>
        <taxon>Paramecium</taxon>
    </lineage>
</organism>
<feature type="region of interest" description="Disordered" evidence="2">
    <location>
        <begin position="345"/>
        <end position="370"/>
    </location>
</feature>
<dbReference type="STRING" id="5888.A0E3K8"/>
<dbReference type="EMBL" id="CT868656">
    <property type="protein sequence ID" value="CAK89875.1"/>
    <property type="molecule type" value="Genomic_DNA"/>
</dbReference>
<keyword evidence="1" id="KW-0175">Coiled coil</keyword>
<feature type="coiled-coil region" evidence="1">
    <location>
        <begin position="474"/>
        <end position="520"/>
    </location>
</feature>
<reference evidence="3 4" key="1">
    <citation type="journal article" date="2006" name="Nature">
        <title>Global trends of whole-genome duplications revealed by the ciliate Paramecium tetraurelia.</title>
        <authorList>
            <consortium name="Genoscope"/>
            <person name="Aury J.-M."/>
            <person name="Jaillon O."/>
            <person name="Duret L."/>
            <person name="Noel B."/>
            <person name="Jubin C."/>
            <person name="Porcel B.M."/>
            <person name="Segurens B."/>
            <person name="Daubin V."/>
            <person name="Anthouard V."/>
            <person name="Aiach N."/>
            <person name="Arnaiz O."/>
            <person name="Billaut A."/>
            <person name="Beisson J."/>
            <person name="Blanc I."/>
            <person name="Bouhouche K."/>
            <person name="Camara F."/>
            <person name="Duharcourt S."/>
            <person name="Guigo R."/>
            <person name="Gogendeau D."/>
            <person name="Katinka M."/>
            <person name="Keller A.-M."/>
            <person name="Kissmehl R."/>
            <person name="Klotz C."/>
            <person name="Koll F."/>
            <person name="Le Moue A."/>
            <person name="Lepere C."/>
            <person name="Malinsky S."/>
            <person name="Nowacki M."/>
            <person name="Nowak J.K."/>
            <person name="Plattner H."/>
            <person name="Poulain J."/>
            <person name="Ruiz F."/>
            <person name="Serrano V."/>
            <person name="Zagulski M."/>
            <person name="Dessen P."/>
            <person name="Betermier M."/>
            <person name="Weissenbach J."/>
            <person name="Scarpelli C."/>
            <person name="Schachter V."/>
            <person name="Sperling L."/>
            <person name="Meyer E."/>
            <person name="Cohen J."/>
            <person name="Wincker P."/>
        </authorList>
    </citation>
    <scope>NUCLEOTIDE SEQUENCE [LARGE SCALE GENOMIC DNA]</scope>
    <source>
        <strain evidence="3 4">Stock d4-2</strain>
    </source>
</reference>
<feature type="coiled-coil region" evidence="1">
    <location>
        <begin position="579"/>
        <end position="620"/>
    </location>
</feature>
<evidence type="ECO:0000313" key="3">
    <source>
        <dbReference type="EMBL" id="CAK89875.1"/>
    </source>
</evidence>
<evidence type="ECO:0000256" key="2">
    <source>
        <dbReference type="SAM" id="MobiDB-lite"/>
    </source>
</evidence>
<feature type="coiled-coil region" evidence="1">
    <location>
        <begin position="218"/>
        <end position="264"/>
    </location>
</feature>
<dbReference type="HOGENOM" id="CLU_337561_0_0_1"/>
<feature type="compositionally biased region" description="Polar residues" evidence="2">
    <location>
        <begin position="348"/>
        <end position="358"/>
    </location>
</feature>
<protein>
    <submittedName>
        <fullName evidence="3">Uncharacterized protein</fullName>
    </submittedName>
</protein>
<proteinExistence type="predicted"/>
<accession>A0E3K8</accession>
<feature type="coiled-coil region" evidence="1">
    <location>
        <begin position="139"/>
        <end position="191"/>
    </location>
</feature>
<dbReference type="GeneID" id="5043057"/>